<feature type="region of interest" description="Disordered" evidence="1">
    <location>
        <begin position="192"/>
        <end position="213"/>
    </location>
</feature>
<accession>A0A849BID7</accession>
<dbReference type="EMBL" id="JABEMA010000036">
    <property type="protein sequence ID" value="NNH22361.1"/>
    <property type="molecule type" value="Genomic_DNA"/>
</dbReference>
<dbReference type="GO" id="GO:0051213">
    <property type="term" value="F:dioxygenase activity"/>
    <property type="evidence" value="ECO:0007669"/>
    <property type="project" value="UniProtKB-KW"/>
</dbReference>
<dbReference type="Proteomes" id="UP000555552">
    <property type="component" value="Unassembled WGS sequence"/>
</dbReference>
<dbReference type="PANTHER" id="PTHR31212">
    <property type="entry name" value="ALPHA-KETOGLUTARATE-DEPENDENT DIOXYGENASE ALKB HOMOLOG 3"/>
    <property type="match status" value="1"/>
</dbReference>
<reference evidence="3 4" key="1">
    <citation type="submission" date="2020-05" db="EMBL/GenBank/DDBJ databases">
        <title>MicrobeNet Type strains.</title>
        <authorList>
            <person name="Nicholson A.C."/>
        </authorList>
    </citation>
    <scope>NUCLEOTIDE SEQUENCE [LARGE SCALE GENOMIC DNA]</scope>
    <source>
        <strain evidence="3 4">JCM 14547</strain>
    </source>
</reference>
<dbReference type="PANTHER" id="PTHR31212:SF4">
    <property type="entry name" value="ALPHA-KETOGLUTARATE-DEPENDENT DIOXYGENASE ALKB HOMOLOG 3"/>
    <property type="match status" value="1"/>
</dbReference>
<protein>
    <submittedName>
        <fullName evidence="3">Alpha-ketoglutarate-dependent dioxygenase AlkB</fullName>
    </submittedName>
</protein>
<proteinExistence type="predicted"/>
<name>A0A849BID7_9ACTN</name>
<dbReference type="PROSITE" id="PS51471">
    <property type="entry name" value="FE2OG_OXY"/>
    <property type="match status" value="1"/>
</dbReference>
<dbReference type="InterPro" id="IPR037151">
    <property type="entry name" value="AlkB-like_sf"/>
</dbReference>
<dbReference type="RefSeq" id="WP_171202210.1">
    <property type="nucleotide sequence ID" value="NZ_BAAANP010000009.1"/>
</dbReference>
<evidence type="ECO:0000256" key="1">
    <source>
        <dbReference type="SAM" id="MobiDB-lite"/>
    </source>
</evidence>
<gene>
    <name evidence="3" type="ORF">HLB09_04515</name>
</gene>
<evidence type="ECO:0000313" key="3">
    <source>
        <dbReference type="EMBL" id="NNH22361.1"/>
    </source>
</evidence>
<comment type="caution">
    <text evidence="3">The sequence shown here is derived from an EMBL/GenBank/DDBJ whole genome shotgun (WGS) entry which is preliminary data.</text>
</comment>
<keyword evidence="3" id="KW-0223">Dioxygenase</keyword>
<keyword evidence="4" id="KW-1185">Reference proteome</keyword>
<evidence type="ECO:0000313" key="4">
    <source>
        <dbReference type="Proteomes" id="UP000555552"/>
    </source>
</evidence>
<feature type="domain" description="Fe2OG dioxygenase" evidence="2">
    <location>
        <begin position="112"/>
        <end position="211"/>
    </location>
</feature>
<evidence type="ECO:0000259" key="2">
    <source>
        <dbReference type="PROSITE" id="PS51471"/>
    </source>
</evidence>
<dbReference type="GO" id="GO:0006307">
    <property type="term" value="P:DNA alkylation repair"/>
    <property type="evidence" value="ECO:0007669"/>
    <property type="project" value="InterPro"/>
</dbReference>
<dbReference type="Gene3D" id="2.60.120.590">
    <property type="entry name" value="Alpha-ketoglutarate-dependent dioxygenase AlkB-like"/>
    <property type="match status" value="1"/>
</dbReference>
<dbReference type="SUPFAM" id="SSF51197">
    <property type="entry name" value="Clavaminate synthase-like"/>
    <property type="match status" value="1"/>
</dbReference>
<keyword evidence="3" id="KW-0560">Oxidoreductase</keyword>
<dbReference type="Pfam" id="PF13532">
    <property type="entry name" value="2OG-FeII_Oxy_2"/>
    <property type="match status" value="1"/>
</dbReference>
<dbReference type="InterPro" id="IPR005123">
    <property type="entry name" value="Oxoglu/Fe-dep_dioxygenase_dom"/>
</dbReference>
<dbReference type="InterPro" id="IPR032854">
    <property type="entry name" value="ALKBH3"/>
</dbReference>
<organism evidence="3 4">
    <name type="scientific">Pseudokineococcus marinus</name>
    <dbReference type="NCBI Taxonomy" id="351215"/>
    <lineage>
        <taxon>Bacteria</taxon>
        <taxon>Bacillati</taxon>
        <taxon>Actinomycetota</taxon>
        <taxon>Actinomycetes</taxon>
        <taxon>Kineosporiales</taxon>
        <taxon>Kineosporiaceae</taxon>
        <taxon>Pseudokineococcus</taxon>
    </lineage>
</organism>
<dbReference type="InterPro" id="IPR027450">
    <property type="entry name" value="AlkB-like"/>
</dbReference>
<dbReference type="FunFam" id="2.60.120.590:FF:000011">
    <property type="entry name" value="Alpha-ketoglutarate-dependent dioxygenase AlkB"/>
    <property type="match status" value="1"/>
</dbReference>
<sequence length="213" mass="23447">MSLTTQPSLLDDVAEDAGPRLGELTEGLVRHELSRGAWVDVRPGWVESSGALFEHLLTAVPWRAERRQMYEREVDVPRLLCFYGEEALLPHPLLARARDALSAHYLPELGEPLRTAGLCLYRDGRDGVAWHGDRLGRSSREDTVVAILSLGAPRPLVLRPRGGGPTALRVPVGHGDLLVMGGSCQRTWEHAVPKTSRPVGPRVSVQLRPRGVR</sequence>
<dbReference type="AlphaFoldDB" id="A0A849BID7"/>